<dbReference type="OrthoDB" id="5584477at2759"/>
<evidence type="ECO:0000313" key="1">
    <source>
        <dbReference type="EMBL" id="KAJ2794758.1"/>
    </source>
</evidence>
<gene>
    <name evidence="1" type="ORF">H4R20_006121</name>
</gene>
<dbReference type="AlphaFoldDB" id="A0A9W8HQE8"/>
<sequence>MATVSESRREVLKGANYVVDQTQPDCPRYQRLAQRLTNRIAGLINGLVLEAESGTESEDHWRRQAATLSDDGISVNSMFAKAWPWLQSHNRSTEREMYTWISAFVLLVAHLIRRISADEDNITILPRLILPFSSTDKMPAGSDSDKRVDVALTCCDADSLIALQPDIDYGDVFAIAEVKAKFTDASFDDALAQLFDYTR</sequence>
<keyword evidence="2" id="KW-1185">Reference proteome</keyword>
<dbReference type="EMBL" id="JANBUO010002417">
    <property type="protein sequence ID" value="KAJ2794758.1"/>
    <property type="molecule type" value="Genomic_DNA"/>
</dbReference>
<name>A0A9W8HQE8_9FUNG</name>
<reference evidence="1" key="1">
    <citation type="submission" date="2022-07" db="EMBL/GenBank/DDBJ databases">
        <title>Phylogenomic reconstructions and comparative analyses of Kickxellomycotina fungi.</title>
        <authorList>
            <person name="Reynolds N.K."/>
            <person name="Stajich J.E."/>
            <person name="Barry K."/>
            <person name="Grigoriev I.V."/>
            <person name="Crous P."/>
            <person name="Smith M.E."/>
        </authorList>
    </citation>
    <scope>NUCLEOTIDE SEQUENCE</scope>
    <source>
        <strain evidence="1">NRRL 1565</strain>
    </source>
</reference>
<dbReference type="Proteomes" id="UP001140094">
    <property type="component" value="Unassembled WGS sequence"/>
</dbReference>
<organism evidence="1 2">
    <name type="scientific">Coemansia guatemalensis</name>
    <dbReference type="NCBI Taxonomy" id="2761395"/>
    <lineage>
        <taxon>Eukaryota</taxon>
        <taxon>Fungi</taxon>
        <taxon>Fungi incertae sedis</taxon>
        <taxon>Zoopagomycota</taxon>
        <taxon>Kickxellomycotina</taxon>
        <taxon>Kickxellomycetes</taxon>
        <taxon>Kickxellales</taxon>
        <taxon>Kickxellaceae</taxon>
        <taxon>Coemansia</taxon>
    </lineage>
</organism>
<proteinExistence type="predicted"/>
<protein>
    <submittedName>
        <fullName evidence="1">Uncharacterized protein</fullName>
    </submittedName>
</protein>
<accession>A0A9W8HQE8</accession>
<evidence type="ECO:0000313" key="2">
    <source>
        <dbReference type="Proteomes" id="UP001140094"/>
    </source>
</evidence>
<comment type="caution">
    <text evidence="1">The sequence shown here is derived from an EMBL/GenBank/DDBJ whole genome shotgun (WGS) entry which is preliminary data.</text>
</comment>